<dbReference type="GO" id="GO:0016020">
    <property type="term" value="C:membrane"/>
    <property type="evidence" value="ECO:0007669"/>
    <property type="project" value="UniProtKB-SubCell"/>
</dbReference>
<dbReference type="InterPro" id="IPR018823">
    <property type="entry name" value="ArAE_2_N"/>
</dbReference>
<comment type="caution">
    <text evidence="9">The sequence shown here is derived from an EMBL/GenBank/DDBJ whole genome shotgun (WGS) entry which is preliminary data.</text>
</comment>
<accession>A0AA43QTW9</accession>
<sequence>MAGSDRHVLEVRFRAPTFREEDSDIEAGQGVRRTEDDPEVLTSSHSLKKHFTSRLSSKDDRPRSRSPTPVNIYLGSYAHATPRGSVADLETSYQTPPSSPRASVSRLHLEALLPPEDLNLEQYGIEEFRDGFFDPSFYQPIKRRPSDLTRHAIMTLPQCFEKKDPLSSRHFLTQQLREIRGFLNHVRTRSGIKLLRTFLGVFIAYVICLIPSARTWLGRYNYILVFSALLNHPGRPVGSQLDGAMLTIIGTIAGLGWGSLALYVSTSTEGAKSGYGGVLATFLVVFTAAVAFTRCIFLRFYQAVVAAGVAICYTCLANTSEHVSWGKIFDYGIPFVLGQALIAMHDCLRIIECSLRLPRKPSRPLKRNLATEFVKLSTAVRDLTLEYTFSRFRGEDVRTLRNLTQGVIRSILSIQPDTTLFDHSSLEPHERGADVIHQVRQYLSGPTHSMLQAMQTCISSADKSLLQMAGLSSSRLSKVAPIDDALARLTMAVQLFDQADGLLLDNEDISTAYKDDMTAIEIFLFVHPLRQAAKKVEDLARHISQMQGTCRHWRIRAPSYPWHKAIVRSNAQVRHDRGGLTAGFFFRSKDQLEHTMAELQGREYLPAVRNKEGESKNGEIAPPQKHGNGAEDRGNRTKRESVRYHLWSAAHRLQGFETRFALKVTAVTTLLSIPAWLIQSRDWWNNYESWWTVVTVWLTMNPRVGGTLHDLFVRCACAIIGATWGGLAYRAGNGNPYVMAVFAAILLVPMLHRFTQSSHPRSGLLGCVTFIVISLDRYSAVGETSTVTLAWTRGLAFVVGIIASVVVNWILWPFIARHELRKSLSSMMLHSAILYRGVIARYVYYAEGEEPGPKDVERSEVLEGRVREGFVRLRQLLELTRHETRLRAPFDPLPYSAILASLEAFFGHLIEIRQSSLYFQTPTLTSDPTQQSVQEALTAARRDAVAVVLLNLYILACALRADQTVPRYLPSAAAARKKLLDRMEGLEAENRARLMAQEAQGVLDKTETNSTAGGQEGRKKRRWADVYHYAYSSALTDIVEELQIMGRYTKEICGEG</sequence>
<feature type="region of interest" description="Disordered" evidence="5">
    <location>
        <begin position="1"/>
        <end position="71"/>
    </location>
</feature>
<evidence type="ECO:0000256" key="6">
    <source>
        <dbReference type="SAM" id="Phobius"/>
    </source>
</evidence>
<dbReference type="AlphaFoldDB" id="A0AA43QTW9"/>
<evidence type="ECO:0000259" key="7">
    <source>
        <dbReference type="Pfam" id="PF10337"/>
    </source>
</evidence>
<protein>
    <submittedName>
        <fullName evidence="9">Zinc finger protein containing five transmembrane domains</fullName>
    </submittedName>
</protein>
<comment type="subcellular location">
    <subcellularLocation>
        <location evidence="1">Membrane</location>
        <topology evidence="1">Multi-pass membrane protein</topology>
    </subcellularLocation>
</comment>
<feature type="transmembrane region" description="Helical" evidence="6">
    <location>
        <begin position="735"/>
        <end position="751"/>
    </location>
</feature>
<dbReference type="PANTHER" id="PTHR47804:SF3">
    <property type="entry name" value="PROTEIN BRE4"/>
    <property type="match status" value="1"/>
</dbReference>
<evidence type="ECO:0000256" key="1">
    <source>
        <dbReference type="ARBA" id="ARBA00004141"/>
    </source>
</evidence>
<dbReference type="InterPro" id="IPR049453">
    <property type="entry name" value="Memb_transporter_dom"/>
</dbReference>
<reference evidence="9" key="1">
    <citation type="journal article" date="2023" name="Genome Biol. Evol.">
        <title>First Whole Genome Sequence and Flow Cytometry Genome Size Data for the Lichen-Forming Fungus Ramalina farinacea (Ascomycota).</title>
        <authorList>
            <person name="Llewellyn T."/>
            <person name="Mian S."/>
            <person name="Hill R."/>
            <person name="Leitch I.J."/>
            <person name="Gaya E."/>
        </authorList>
    </citation>
    <scope>NUCLEOTIDE SEQUENCE</scope>
    <source>
        <strain evidence="9">LIQ254RAFAR</strain>
    </source>
</reference>
<feature type="transmembrane region" description="Helical" evidence="6">
    <location>
        <begin position="194"/>
        <end position="213"/>
    </location>
</feature>
<feature type="compositionally biased region" description="Basic and acidic residues" evidence="5">
    <location>
        <begin position="1"/>
        <end position="20"/>
    </location>
</feature>
<organism evidence="9 10">
    <name type="scientific">Ramalina farinacea</name>
    <dbReference type="NCBI Taxonomy" id="258253"/>
    <lineage>
        <taxon>Eukaryota</taxon>
        <taxon>Fungi</taxon>
        <taxon>Dikarya</taxon>
        <taxon>Ascomycota</taxon>
        <taxon>Pezizomycotina</taxon>
        <taxon>Lecanoromycetes</taxon>
        <taxon>OSLEUM clade</taxon>
        <taxon>Lecanoromycetidae</taxon>
        <taxon>Lecanorales</taxon>
        <taxon>Lecanorineae</taxon>
        <taxon>Ramalinaceae</taxon>
        <taxon>Ramalina</taxon>
    </lineage>
</organism>
<keyword evidence="3 6" id="KW-1133">Transmembrane helix</keyword>
<gene>
    <name evidence="9" type="primary">BRE4</name>
    <name evidence="9" type="ORF">OHK93_002013</name>
</gene>
<feature type="domain" description="Putative ER transporter 6TM N-terminal" evidence="7">
    <location>
        <begin position="182"/>
        <end position="266"/>
    </location>
</feature>
<dbReference type="EMBL" id="JAPUFD010000012">
    <property type="protein sequence ID" value="MDI1490808.1"/>
    <property type="molecule type" value="Genomic_DNA"/>
</dbReference>
<feature type="transmembrane region" description="Helical" evidence="6">
    <location>
        <begin position="794"/>
        <end position="815"/>
    </location>
</feature>
<evidence type="ECO:0000256" key="5">
    <source>
        <dbReference type="SAM" id="MobiDB-lite"/>
    </source>
</evidence>
<proteinExistence type="predicted"/>
<evidence type="ECO:0000259" key="8">
    <source>
        <dbReference type="Pfam" id="PF13515"/>
    </source>
</evidence>
<feature type="transmembrane region" description="Helical" evidence="6">
    <location>
        <begin position="244"/>
        <end position="263"/>
    </location>
</feature>
<feature type="region of interest" description="Disordered" evidence="5">
    <location>
        <begin position="611"/>
        <end position="636"/>
    </location>
</feature>
<dbReference type="Proteomes" id="UP001161017">
    <property type="component" value="Unassembled WGS sequence"/>
</dbReference>
<keyword evidence="4 6" id="KW-0472">Membrane</keyword>
<keyword evidence="10" id="KW-1185">Reference proteome</keyword>
<dbReference type="InterPro" id="IPR052430">
    <property type="entry name" value="IVT-Associated"/>
</dbReference>
<name>A0AA43QTW9_9LECA</name>
<dbReference type="Pfam" id="PF13515">
    <property type="entry name" value="FUSC_2"/>
    <property type="match status" value="1"/>
</dbReference>
<feature type="transmembrane region" description="Helical" evidence="6">
    <location>
        <begin position="711"/>
        <end position="729"/>
    </location>
</feature>
<feature type="transmembrane region" description="Helical" evidence="6">
    <location>
        <begin position="275"/>
        <end position="293"/>
    </location>
</feature>
<keyword evidence="2 6" id="KW-0812">Transmembrane</keyword>
<evidence type="ECO:0000256" key="4">
    <source>
        <dbReference type="ARBA" id="ARBA00023136"/>
    </source>
</evidence>
<dbReference type="PANTHER" id="PTHR47804">
    <property type="entry name" value="60S RIBOSOMAL PROTEIN L19"/>
    <property type="match status" value="1"/>
</dbReference>
<feature type="transmembrane region" description="Helical" evidence="6">
    <location>
        <begin position="763"/>
        <end position="782"/>
    </location>
</feature>
<dbReference type="PRINTS" id="PR02047">
    <property type="entry name" value="BREFELDNASP4"/>
</dbReference>
<evidence type="ECO:0000256" key="2">
    <source>
        <dbReference type="ARBA" id="ARBA00022692"/>
    </source>
</evidence>
<evidence type="ECO:0000256" key="3">
    <source>
        <dbReference type="ARBA" id="ARBA00022989"/>
    </source>
</evidence>
<dbReference type="InterPro" id="IPR023244">
    <property type="entry name" value="Brefeldin_A-sensitivity_4"/>
</dbReference>
<feature type="domain" description="Integral membrane bound transporter" evidence="8">
    <location>
        <begin position="683"/>
        <end position="807"/>
    </location>
</feature>
<dbReference type="Pfam" id="PF10337">
    <property type="entry name" value="ArAE_2_N"/>
    <property type="match status" value="1"/>
</dbReference>
<evidence type="ECO:0000313" key="9">
    <source>
        <dbReference type="EMBL" id="MDI1490808.1"/>
    </source>
</evidence>
<evidence type="ECO:0000313" key="10">
    <source>
        <dbReference type="Proteomes" id="UP001161017"/>
    </source>
</evidence>